<reference evidence="2 3" key="1">
    <citation type="submission" date="2019-05" db="EMBL/GenBank/DDBJ databases">
        <title>The compact genome of Giardia muris reveals important steps in the evolution of intestinal protozoan parasites.</title>
        <authorList>
            <person name="Xu F."/>
            <person name="Jimenez-Gonzalez A."/>
            <person name="Einarsson E."/>
            <person name="Astvaldsson A."/>
            <person name="Peirasmaki D."/>
            <person name="Eckmann L."/>
            <person name="Andersson J.O."/>
            <person name="Svard S.G."/>
            <person name="Jerlstrom-Hultqvist J."/>
        </authorList>
    </citation>
    <scope>NUCLEOTIDE SEQUENCE [LARGE SCALE GENOMIC DNA]</scope>
    <source>
        <strain evidence="2 3">Roberts-Thomson</strain>
    </source>
</reference>
<name>A0A4Z1SU22_GIAMU</name>
<evidence type="ECO:0000313" key="2">
    <source>
        <dbReference type="EMBL" id="TNJ29230.1"/>
    </source>
</evidence>
<evidence type="ECO:0000313" key="3">
    <source>
        <dbReference type="Proteomes" id="UP000315496"/>
    </source>
</evidence>
<dbReference type="Proteomes" id="UP000315496">
    <property type="component" value="Chromosome 2"/>
</dbReference>
<proteinExistence type="predicted"/>
<dbReference type="VEuPathDB" id="GiardiaDB:GMRT_11973"/>
<protein>
    <submittedName>
        <fullName evidence="2">Uncharacterized protein</fullName>
    </submittedName>
</protein>
<dbReference type="EMBL" id="VDLU01000002">
    <property type="protein sequence ID" value="TNJ29230.1"/>
    <property type="molecule type" value="Genomic_DNA"/>
</dbReference>
<organism evidence="2 3">
    <name type="scientific">Giardia muris</name>
    <dbReference type="NCBI Taxonomy" id="5742"/>
    <lineage>
        <taxon>Eukaryota</taxon>
        <taxon>Metamonada</taxon>
        <taxon>Diplomonadida</taxon>
        <taxon>Hexamitidae</taxon>
        <taxon>Giardiinae</taxon>
        <taxon>Giardia</taxon>
    </lineage>
</organism>
<feature type="region of interest" description="Disordered" evidence="1">
    <location>
        <begin position="228"/>
        <end position="254"/>
    </location>
</feature>
<comment type="caution">
    <text evidence="2">The sequence shown here is derived from an EMBL/GenBank/DDBJ whole genome shotgun (WGS) entry which is preliminary data.</text>
</comment>
<feature type="compositionally biased region" description="Basic and acidic residues" evidence="1">
    <location>
        <begin position="237"/>
        <end position="254"/>
    </location>
</feature>
<accession>A0A4Z1SU22</accession>
<evidence type="ECO:0000256" key="1">
    <source>
        <dbReference type="SAM" id="MobiDB-lite"/>
    </source>
</evidence>
<sequence>MSRPLTDCTILGKFQSRINRDEIKDFVEQQSRELDLGPIKVYCDYGAALVIIGTVHPKLVQRLMKRYSVRSSSLPRIDMELFYECWAWKGPLASTLRFLEYYIIENPGMDVVLTLSYTSDAFPPQKDDQSQQEMCIDALKVLCGLHSFTDDSLLHIIVSDENINAIAEALEDGVITFEGGIPQVHLYPNQSKASRERAALKVRIRTSPSNAVQLLGAFQATQFRPRISVHSPNSPELRYDGDKKAFTDKPVEFQ</sequence>
<dbReference type="AlphaFoldDB" id="A0A4Z1SU22"/>
<keyword evidence="3" id="KW-1185">Reference proteome</keyword>
<gene>
    <name evidence="2" type="ORF">GMRT_11973</name>
</gene>